<protein>
    <submittedName>
        <fullName evidence="1">Uncharacterized protein</fullName>
    </submittedName>
</protein>
<dbReference type="EMBL" id="JAPFFF010000008">
    <property type="protein sequence ID" value="KAK8884197.1"/>
    <property type="molecule type" value="Genomic_DNA"/>
</dbReference>
<keyword evidence="2" id="KW-1185">Reference proteome</keyword>
<dbReference type="Proteomes" id="UP001470230">
    <property type="component" value="Unassembled WGS sequence"/>
</dbReference>
<organism evidence="1 2">
    <name type="scientific">Tritrichomonas musculus</name>
    <dbReference type="NCBI Taxonomy" id="1915356"/>
    <lineage>
        <taxon>Eukaryota</taxon>
        <taxon>Metamonada</taxon>
        <taxon>Parabasalia</taxon>
        <taxon>Tritrichomonadida</taxon>
        <taxon>Tritrichomonadidae</taxon>
        <taxon>Tritrichomonas</taxon>
    </lineage>
</organism>
<evidence type="ECO:0000313" key="2">
    <source>
        <dbReference type="Proteomes" id="UP001470230"/>
    </source>
</evidence>
<gene>
    <name evidence="1" type="ORF">M9Y10_043303</name>
</gene>
<evidence type="ECO:0000313" key="1">
    <source>
        <dbReference type="EMBL" id="KAK8884197.1"/>
    </source>
</evidence>
<reference evidence="1 2" key="1">
    <citation type="submission" date="2024-04" db="EMBL/GenBank/DDBJ databases">
        <title>Tritrichomonas musculus Genome.</title>
        <authorList>
            <person name="Alves-Ferreira E."/>
            <person name="Grigg M."/>
            <person name="Lorenzi H."/>
            <person name="Galac M."/>
        </authorList>
    </citation>
    <scope>NUCLEOTIDE SEQUENCE [LARGE SCALE GENOMIC DNA]</scope>
    <source>
        <strain evidence="1 2">EAF2021</strain>
    </source>
</reference>
<comment type="caution">
    <text evidence="1">The sequence shown here is derived from an EMBL/GenBank/DDBJ whole genome shotgun (WGS) entry which is preliminary data.</text>
</comment>
<name>A0ABR2JZC1_9EUKA</name>
<sequence>MRCFIAILKWNDIKYFKIFDSILLNDKLALECEEILDKNCNEYLERRNKSQEVHAKIIRNIKRRNKRIKNRIKAEGHQYKGENKITRHNPNREVAF</sequence>
<proteinExistence type="predicted"/>
<accession>A0ABR2JZC1</accession>